<feature type="transmembrane region" description="Helical" evidence="2">
    <location>
        <begin position="108"/>
        <end position="127"/>
    </location>
</feature>
<comment type="caution">
    <text evidence="4">The sequence shown here is derived from an EMBL/GenBank/DDBJ whole genome shotgun (WGS) entry which is preliminary data.</text>
</comment>
<dbReference type="EMBL" id="JBHTAT010000001">
    <property type="protein sequence ID" value="MFC7254434.1"/>
    <property type="molecule type" value="Genomic_DNA"/>
</dbReference>
<dbReference type="Pfam" id="PF26496">
    <property type="entry name" value="DUF8163"/>
    <property type="match status" value="1"/>
</dbReference>
<keyword evidence="2" id="KW-0812">Transmembrane</keyword>
<dbReference type="RefSeq" id="WP_379702637.1">
    <property type="nucleotide sequence ID" value="NZ_JBHTAT010000001.1"/>
</dbReference>
<evidence type="ECO:0000313" key="5">
    <source>
        <dbReference type="Proteomes" id="UP001596434"/>
    </source>
</evidence>
<keyword evidence="2" id="KW-0472">Membrane</keyword>
<sequence length="208" mass="21247">MTETRPAGNEDGYSPISRLEDRSERVAELLALLLVLAGLFVLGGHLAGVAGIVLVGLWLYLRVEFVFAAGTVAVAGLGSQPTAVGTVLAMTGLAGLLAVALARSWQSVIPVVLFLALFALVGGGLLLSHPVAARWLATGMAVATIGTAYGLHRYERGGLRGVDTHGDGDGDRLESAASVGGPPGAGNGRAGNRGKDGVTGRRQGDRDR</sequence>
<keyword evidence="2" id="KW-1133">Transmembrane helix</keyword>
<evidence type="ECO:0000256" key="1">
    <source>
        <dbReference type="SAM" id="MobiDB-lite"/>
    </source>
</evidence>
<accession>A0ABD5ZV89</accession>
<evidence type="ECO:0000313" key="4">
    <source>
        <dbReference type="EMBL" id="MFC7254434.1"/>
    </source>
</evidence>
<reference evidence="4 5" key="1">
    <citation type="journal article" date="2019" name="Int. J. Syst. Evol. Microbiol.">
        <title>The Global Catalogue of Microorganisms (GCM) 10K type strain sequencing project: providing services to taxonomists for standard genome sequencing and annotation.</title>
        <authorList>
            <consortium name="The Broad Institute Genomics Platform"/>
            <consortium name="The Broad Institute Genome Sequencing Center for Infectious Disease"/>
            <person name="Wu L."/>
            <person name="Ma J."/>
        </authorList>
    </citation>
    <scope>NUCLEOTIDE SEQUENCE [LARGE SCALE GENOMIC DNA]</scope>
    <source>
        <strain evidence="4 5">GX21</strain>
    </source>
</reference>
<feature type="compositionally biased region" description="Gly residues" evidence="1">
    <location>
        <begin position="181"/>
        <end position="191"/>
    </location>
</feature>
<dbReference type="Proteomes" id="UP001596434">
    <property type="component" value="Unassembled WGS sequence"/>
</dbReference>
<dbReference type="InterPro" id="IPR058477">
    <property type="entry name" value="DUF8163"/>
</dbReference>
<feature type="transmembrane region" description="Helical" evidence="2">
    <location>
        <begin position="133"/>
        <end position="151"/>
    </location>
</feature>
<protein>
    <recommendedName>
        <fullName evidence="3">DUF8163 domain-containing protein</fullName>
    </recommendedName>
</protein>
<gene>
    <name evidence="4" type="ORF">ACFQKE_03820</name>
</gene>
<feature type="transmembrane region" description="Helical" evidence="2">
    <location>
        <begin position="29"/>
        <end position="61"/>
    </location>
</feature>
<feature type="compositionally biased region" description="Basic and acidic residues" evidence="1">
    <location>
        <begin position="162"/>
        <end position="174"/>
    </location>
</feature>
<feature type="region of interest" description="Disordered" evidence="1">
    <location>
        <begin position="162"/>
        <end position="208"/>
    </location>
</feature>
<feature type="transmembrane region" description="Helical" evidence="2">
    <location>
        <begin position="81"/>
        <end position="101"/>
    </location>
</feature>
<dbReference type="AlphaFoldDB" id="A0ABD5ZV89"/>
<evidence type="ECO:0000259" key="3">
    <source>
        <dbReference type="Pfam" id="PF26496"/>
    </source>
</evidence>
<proteinExistence type="predicted"/>
<feature type="domain" description="DUF8163" evidence="3">
    <location>
        <begin position="26"/>
        <end position="167"/>
    </location>
</feature>
<dbReference type="GeneID" id="96952748"/>
<evidence type="ECO:0000256" key="2">
    <source>
        <dbReference type="SAM" id="Phobius"/>
    </source>
</evidence>
<feature type="compositionally biased region" description="Basic and acidic residues" evidence="1">
    <location>
        <begin position="193"/>
        <end position="208"/>
    </location>
</feature>
<name>A0ABD5ZV89_9EURY</name>
<keyword evidence="5" id="KW-1185">Reference proteome</keyword>
<organism evidence="4 5">
    <name type="scientific">Haloplanus litoreus</name>
    <dbReference type="NCBI Taxonomy" id="767515"/>
    <lineage>
        <taxon>Archaea</taxon>
        <taxon>Methanobacteriati</taxon>
        <taxon>Methanobacteriota</taxon>
        <taxon>Stenosarchaea group</taxon>
        <taxon>Halobacteria</taxon>
        <taxon>Halobacteriales</taxon>
        <taxon>Haloferacaceae</taxon>
        <taxon>Haloplanus</taxon>
    </lineage>
</organism>